<dbReference type="EMBL" id="CP059322">
    <property type="protein sequence ID" value="QLQ37632.1"/>
    <property type="molecule type" value="Genomic_DNA"/>
</dbReference>
<dbReference type="GO" id="GO:0016491">
    <property type="term" value="F:oxidoreductase activity"/>
    <property type="evidence" value="ECO:0007669"/>
    <property type="project" value="InterPro"/>
</dbReference>
<dbReference type="Pfam" id="PF08240">
    <property type="entry name" value="ADH_N"/>
    <property type="match status" value="1"/>
</dbReference>
<dbReference type="Pfam" id="PF13602">
    <property type="entry name" value="ADH_zinc_N_2"/>
    <property type="match status" value="1"/>
</dbReference>
<dbReference type="AlphaFoldDB" id="A0A7L6B6Q3"/>
<dbReference type="InterPro" id="IPR052711">
    <property type="entry name" value="Zinc_ADH-like"/>
</dbReference>
<sequence>MPIMRAAYASAFDADNPLAALAVGDRPEPTHPQDDWVTMRVRASSLNHHDLWSLRGVGLTADQLPMILGCDAVGTDPDGNEMVIYPVVPTPGDPRGVSILSEHYQGTFAELVAVPRMNLLPLPDGLSATDAACLPTAWLTAWRMLTTKGRVADGESVLVQGAGGGVATAAVALAVALGKRVYATSRDAAKRERIAELGATALEPGARLPERVDVVIETVGAATFDHSLKSAAPMARIVVSGATAGHEPKVNLRRVFAMQLEILGTSMGTPDELAELLAFCAEHGVRPVVDRVVPFSDISDAFARLHSGEVFGKVVVDHTA</sequence>
<evidence type="ECO:0000313" key="2">
    <source>
        <dbReference type="EMBL" id="QLQ37632.1"/>
    </source>
</evidence>
<dbReference type="InterPro" id="IPR020843">
    <property type="entry name" value="ER"/>
</dbReference>
<dbReference type="PANTHER" id="PTHR45033">
    <property type="match status" value="1"/>
</dbReference>
<feature type="domain" description="Enoyl reductase (ER)" evidence="1">
    <location>
        <begin position="16"/>
        <end position="316"/>
    </location>
</feature>
<accession>A0A7L6B6Q3</accession>
<name>A0A7L6B6Q3_9ACTN</name>
<dbReference type="SMART" id="SM00829">
    <property type="entry name" value="PKS_ER"/>
    <property type="match status" value="1"/>
</dbReference>
<dbReference type="RefSeq" id="WP_181570109.1">
    <property type="nucleotide sequence ID" value="NZ_CP059322.2"/>
</dbReference>
<dbReference type="InterPro" id="IPR036291">
    <property type="entry name" value="NAD(P)-bd_dom_sf"/>
</dbReference>
<dbReference type="Gene3D" id="3.90.180.10">
    <property type="entry name" value="Medium-chain alcohol dehydrogenases, catalytic domain"/>
    <property type="match status" value="1"/>
</dbReference>
<dbReference type="KEGG" id="mfeu:H1D33_01645"/>
<protein>
    <submittedName>
        <fullName evidence="2">Zinc-binding dehydrogenase</fullName>
    </submittedName>
</protein>
<organism evidence="2 3">
    <name type="scientific">Micromonospora robiginosa</name>
    <dbReference type="NCBI Taxonomy" id="2749844"/>
    <lineage>
        <taxon>Bacteria</taxon>
        <taxon>Bacillati</taxon>
        <taxon>Actinomycetota</taxon>
        <taxon>Actinomycetes</taxon>
        <taxon>Micromonosporales</taxon>
        <taxon>Micromonosporaceae</taxon>
        <taxon>Micromonospora</taxon>
    </lineage>
</organism>
<dbReference type="InterPro" id="IPR013154">
    <property type="entry name" value="ADH-like_N"/>
</dbReference>
<reference evidence="2 3" key="2">
    <citation type="journal article" date="2021" name="Mar. Drugs">
        <title>A New Micromonospora Strain with Antibiotic Activity Isolated from the Microbiome of a Mid-Atlantic Deep-Sea Sponge.</title>
        <authorList>
            <person name="Back C.R."/>
            <person name="Stennett H.L."/>
            <person name="Williams S.E."/>
            <person name="Wang L."/>
            <person name="Ojeda Gomez J."/>
            <person name="Abdulle O.M."/>
            <person name="Duffy T."/>
            <person name="Neal C."/>
            <person name="Mantell J."/>
            <person name="Jepson M.A."/>
            <person name="Hendry K.R."/>
            <person name="Powell D."/>
            <person name="Stach J.E.M."/>
            <person name="Essex-Lopresti A.E."/>
            <person name="Willis C.L."/>
            <person name="Curnow P."/>
            <person name="Race P.R."/>
        </authorList>
    </citation>
    <scope>NUCLEOTIDE SEQUENCE [LARGE SCALE GENOMIC DNA]</scope>
    <source>
        <strain evidence="2 3">28ISP2-46</strain>
    </source>
</reference>
<dbReference type="SUPFAM" id="SSF51735">
    <property type="entry name" value="NAD(P)-binding Rossmann-fold domains"/>
    <property type="match status" value="1"/>
</dbReference>
<dbReference type="InterPro" id="IPR011032">
    <property type="entry name" value="GroES-like_sf"/>
</dbReference>
<reference evidence="3" key="1">
    <citation type="submission" date="2020-07" db="EMBL/GenBank/DDBJ databases">
        <title>A new Micromonospora strain with potent antibiotic activity isolated from the microbiome of a mid-Atlantic deep-sea sponge.</title>
        <authorList>
            <person name="Back C.R."/>
            <person name="Stennett H.L."/>
            <person name="Williams S.E."/>
            <person name="Wang L."/>
            <person name="Ojeda Gomez J."/>
            <person name="Abdulle O.M."/>
            <person name="Duffy T."/>
            <person name="Hendry K.R."/>
            <person name="Powell D."/>
            <person name="Stach J.E."/>
            <person name="Essex-Lopresti A.E."/>
            <person name="Willis C.L."/>
            <person name="Curnow P."/>
            <person name="Race P.R."/>
        </authorList>
    </citation>
    <scope>NUCLEOTIDE SEQUENCE [LARGE SCALE GENOMIC DNA]</scope>
    <source>
        <strain evidence="3">28ISP2-46</strain>
    </source>
</reference>
<dbReference type="PANTHER" id="PTHR45033:SF3">
    <property type="entry name" value="DEHYDROGENASE, PUTATIVE (AFU_ORTHOLOGUE AFUA_2G13270)-RELATED"/>
    <property type="match status" value="1"/>
</dbReference>
<evidence type="ECO:0000313" key="3">
    <source>
        <dbReference type="Proteomes" id="UP000510844"/>
    </source>
</evidence>
<gene>
    <name evidence="2" type="ORF">H1D33_01645</name>
</gene>
<proteinExistence type="predicted"/>
<dbReference type="SUPFAM" id="SSF50129">
    <property type="entry name" value="GroES-like"/>
    <property type="match status" value="1"/>
</dbReference>
<evidence type="ECO:0000259" key="1">
    <source>
        <dbReference type="SMART" id="SM00829"/>
    </source>
</evidence>
<dbReference type="Proteomes" id="UP000510844">
    <property type="component" value="Chromosome"/>
</dbReference>
<keyword evidence="3" id="KW-1185">Reference proteome</keyword>